<dbReference type="RefSeq" id="WP_120117350.1">
    <property type="nucleotide sequence ID" value="NZ_BORI01000034.1"/>
</dbReference>
<feature type="transmembrane region" description="Helical" evidence="1">
    <location>
        <begin position="286"/>
        <end position="304"/>
    </location>
</feature>
<feature type="transmembrane region" description="Helical" evidence="1">
    <location>
        <begin position="362"/>
        <end position="388"/>
    </location>
</feature>
<organism evidence="3 4">
    <name type="scientific">Siminovitchia terrae</name>
    <name type="common">Bacillus terrae</name>
    <dbReference type="NCBI Taxonomy" id="1914933"/>
    <lineage>
        <taxon>Bacteria</taxon>
        <taxon>Bacillati</taxon>
        <taxon>Bacillota</taxon>
        <taxon>Bacilli</taxon>
        <taxon>Bacillales</taxon>
        <taxon>Bacillaceae</taxon>
        <taxon>Siminovitchia</taxon>
    </lineage>
</organism>
<keyword evidence="1" id="KW-1133">Transmembrane helix</keyword>
<dbReference type="EMBL" id="BORJ01000006">
    <property type="protein sequence ID" value="GIN96791.1"/>
    <property type="molecule type" value="Genomic_DNA"/>
</dbReference>
<dbReference type="Proteomes" id="UP000680670">
    <property type="component" value="Unassembled WGS sequence"/>
</dbReference>
<feature type="transmembrane region" description="Helical" evidence="1">
    <location>
        <begin position="61"/>
        <end position="85"/>
    </location>
</feature>
<evidence type="ECO:0000256" key="1">
    <source>
        <dbReference type="SAM" id="Phobius"/>
    </source>
</evidence>
<keyword evidence="5" id="KW-1185">Reference proteome</keyword>
<feature type="transmembrane region" description="Helical" evidence="1">
    <location>
        <begin position="461"/>
        <end position="480"/>
    </location>
</feature>
<feature type="transmembrane region" description="Helical" evidence="1">
    <location>
        <begin position="106"/>
        <end position="129"/>
    </location>
</feature>
<dbReference type="EMBL" id="QYTW02000020">
    <property type="protein sequence ID" value="RST58410.1"/>
    <property type="molecule type" value="Genomic_DNA"/>
</dbReference>
<feature type="transmembrane region" description="Helical" evidence="1">
    <location>
        <begin position="400"/>
        <end position="422"/>
    </location>
</feature>
<keyword evidence="1" id="KW-0472">Membrane</keyword>
<feature type="transmembrane region" description="Helical" evidence="1">
    <location>
        <begin position="31"/>
        <end position="49"/>
    </location>
</feature>
<reference evidence="3 4" key="1">
    <citation type="submission" date="2018-12" db="EMBL/GenBank/DDBJ databases">
        <authorList>
            <person name="Sun L."/>
            <person name="Chen Z."/>
        </authorList>
    </citation>
    <scope>NUCLEOTIDE SEQUENCE [LARGE SCALE GENOMIC DNA]</scope>
    <source>
        <strain evidence="3 4">LMG 29736</strain>
    </source>
</reference>
<protein>
    <submittedName>
        <fullName evidence="2">Membrane protein</fullName>
    </submittedName>
</protein>
<dbReference type="OrthoDB" id="8641791at2"/>
<comment type="caution">
    <text evidence="3">The sequence shown here is derived from an EMBL/GenBank/DDBJ whole genome shotgun (WGS) entry which is preliminary data.</text>
</comment>
<feature type="transmembrane region" description="Helical" evidence="1">
    <location>
        <begin position="192"/>
        <end position="215"/>
    </location>
</feature>
<name>A0A429X532_SIMTE</name>
<evidence type="ECO:0000313" key="4">
    <source>
        <dbReference type="Proteomes" id="UP000287296"/>
    </source>
</evidence>
<feature type="transmembrane region" description="Helical" evidence="1">
    <location>
        <begin position="254"/>
        <end position="274"/>
    </location>
</feature>
<feature type="transmembrane region" description="Helical" evidence="1">
    <location>
        <begin position="6"/>
        <end position="26"/>
    </location>
</feature>
<gene>
    <name evidence="3" type="ORF">D5F11_017310</name>
    <name evidence="2" type="ORF">J6TS1_26610</name>
</gene>
<keyword evidence="1" id="KW-0812">Transmembrane</keyword>
<proteinExistence type="predicted"/>
<feature type="transmembrane region" description="Helical" evidence="1">
    <location>
        <begin position="428"/>
        <end position="449"/>
    </location>
</feature>
<reference evidence="2 5" key="2">
    <citation type="submission" date="2021-03" db="EMBL/GenBank/DDBJ databases">
        <title>Antimicrobial resistance genes in bacteria isolated from Japanese honey, and their potential for conferring macrolide and lincosamide resistance in the American foulbrood pathogen Paenibacillus larvae.</title>
        <authorList>
            <person name="Okamoto M."/>
            <person name="Kumagai M."/>
            <person name="Kanamori H."/>
            <person name="Takamatsu D."/>
        </authorList>
    </citation>
    <scope>NUCLEOTIDE SEQUENCE [LARGE SCALE GENOMIC DNA]</scope>
    <source>
        <strain evidence="2 5">J6TS1</strain>
    </source>
</reference>
<dbReference type="AlphaFoldDB" id="A0A429X532"/>
<feature type="transmembrane region" description="Helical" evidence="1">
    <location>
        <begin position="324"/>
        <end position="342"/>
    </location>
</feature>
<evidence type="ECO:0000313" key="5">
    <source>
        <dbReference type="Proteomes" id="UP000680670"/>
    </source>
</evidence>
<evidence type="ECO:0000313" key="3">
    <source>
        <dbReference type="EMBL" id="RST58410.1"/>
    </source>
</evidence>
<sequence length="481" mass="50033">MEQITLTLAHWVYLSGIVAIFVFMILRRDVILPSIISLFALGIVASSQAGGTDVFIGGAQIIFRAFLNAGVTLFDIMLVIALMGAMLKSLQAQGSDIIMIKPMQRLMVNPTATFFVLGGTMYLAATFFWPTPAVALVGTVLIPVAVRAGLPAIAAAVAINICGHGMALSGDLVIQGATKLTSTAAGVSHSAILPYTGLFSIIVGVTAVTFAYLFIYRDMKNGTLQAPDNDETLKGISEAAATTEVTQGKYAKHIAIIVPVALFGIVLLMVYRAIYVPENAIRGESATSLLGGTAVVLLVISSIAHQGSRALEEIVSHLREGFLFAIKIFAPLIPIAGFFFLGHPKHAETVIGEGAPGYLFDIGMLIGNYIGDNIIILTLGIVFIALIVALDGSAFSGLPLIGALSASLGASAGVDVAILASLGQVVTIFAGGGTLMAWGFGLVADAGVAGVKPADVVRRNLIPTMIGISFAAILAIFLMTK</sequence>
<dbReference type="Proteomes" id="UP000287296">
    <property type="component" value="Unassembled WGS sequence"/>
</dbReference>
<evidence type="ECO:0000313" key="2">
    <source>
        <dbReference type="EMBL" id="GIN96791.1"/>
    </source>
</evidence>
<accession>A0A429X532</accession>